<feature type="compositionally biased region" description="Basic and acidic residues" evidence="1">
    <location>
        <begin position="61"/>
        <end position="71"/>
    </location>
</feature>
<feature type="non-terminal residue" evidence="2">
    <location>
        <position position="1"/>
    </location>
</feature>
<name>A0A0P7UNA2_SCLFO</name>
<accession>A0A0P7UNA2</accession>
<sequence length="108" mass="12198">GPPGSFDFLLLLMADIRNDIAELQNKVFGHQMLPSGEEFPVDPESWRESQDTVDLGTTKLGPEKEPRKETEVNGPGVLRGAKAGYKRRYWRKRGPRTESIISLVLVFE</sequence>
<evidence type="ECO:0000313" key="3">
    <source>
        <dbReference type="Proteomes" id="UP000034805"/>
    </source>
</evidence>
<reference evidence="2 3" key="1">
    <citation type="submission" date="2015-08" db="EMBL/GenBank/DDBJ databases">
        <title>The genome of the Asian arowana (Scleropages formosus).</title>
        <authorList>
            <person name="Tan M.H."/>
            <person name="Gan H.M."/>
            <person name="Croft L.J."/>
            <person name="Austin C.M."/>
        </authorList>
    </citation>
    <scope>NUCLEOTIDE SEQUENCE [LARGE SCALE GENOMIC DNA]</scope>
    <source>
        <strain evidence="2">Aro1</strain>
    </source>
</reference>
<evidence type="ECO:0000256" key="1">
    <source>
        <dbReference type="SAM" id="MobiDB-lite"/>
    </source>
</evidence>
<dbReference type="EMBL" id="JARO02003475">
    <property type="protein sequence ID" value="KPP70410.1"/>
    <property type="molecule type" value="Genomic_DNA"/>
</dbReference>
<gene>
    <name evidence="2" type="ORF">Z043_110761</name>
</gene>
<dbReference type="Proteomes" id="UP000034805">
    <property type="component" value="Unassembled WGS sequence"/>
</dbReference>
<protein>
    <submittedName>
        <fullName evidence="2">Uncharacterized protein</fullName>
    </submittedName>
</protein>
<organism evidence="2 3">
    <name type="scientific">Scleropages formosus</name>
    <name type="common">Asian bonytongue</name>
    <name type="synonym">Osteoglossum formosum</name>
    <dbReference type="NCBI Taxonomy" id="113540"/>
    <lineage>
        <taxon>Eukaryota</taxon>
        <taxon>Metazoa</taxon>
        <taxon>Chordata</taxon>
        <taxon>Craniata</taxon>
        <taxon>Vertebrata</taxon>
        <taxon>Euteleostomi</taxon>
        <taxon>Actinopterygii</taxon>
        <taxon>Neopterygii</taxon>
        <taxon>Teleostei</taxon>
        <taxon>Osteoglossocephala</taxon>
        <taxon>Osteoglossomorpha</taxon>
        <taxon>Osteoglossiformes</taxon>
        <taxon>Osteoglossidae</taxon>
        <taxon>Scleropages</taxon>
    </lineage>
</organism>
<dbReference type="AlphaFoldDB" id="A0A0P7UNA2"/>
<proteinExistence type="predicted"/>
<comment type="caution">
    <text evidence="2">The sequence shown here is derived from an EMBL/GenBank/DDBJ whole genome shotgun (WGS) entry which is preliminary data.</text>
</comment>
<feature type="region of interest" description="Disordered" evidence="1">
    <location>
        <begin position="38"/>
        <end position="78"/>
    </location>
</feature>
<evidence type="ECO:0000313" key="2">
    <source>
        <dbReference type="EMBL" id="KPP70410.1"/>
    </source>
</evidence>